<sequence length="159" mass="17454">MVVRAFNVLRQYEEAAVEVAWRTMTAALAPGGAVVEGTCDELGRLASWVLLDAAGPQTLTLAAKLSTLDTPATLAERLPKALIHRNVPGEPIHALVSALDDAWRDAAPYATFGPRQRWLRTVSTVRAAGWPIEDRPARWRLGEITVRWQTVAPSYLTSR</sequence>
<evidence type="ECO:0000313" key="2">
    <source>
        <dbReference type="Proteomes" id="UP000502508"/>
    </source>
</evidence>
<keyword evidence="2" id="KW-1185">Reference proteome</keyword>
<name>A0A6F8Y264_9ACTN</name>
<reference evidence="1 2" key="2">
    <citation type="submission" date="2020-03" db="EMBL/GenBank/DDBJ databases">
        <authorList>
            <person name="Ichikawa N."/>
            <person name="Kimura A."/>
            <person name="Kitahashi Y."/>
            <person name="Uohara A."/>
        </authorList>
    </citation>
    <scope>NUCLEOTIDE SEQUENCE [LARGE SCALE GENOMIC DNA]</scope>
    <source>
        <strain evidence="1 2">NBRC 107702</strain>
    </source>
</reference>
<dbReference type="EMBL" id="AP022870">
    <property type="protein sequence ID" value="BCB80175.1"/>
    <property type="molecule type" value="Genomic_DNA"/>
</dbReference>
<dbReference type="AlphaFoldDB" id="A0A6F8Y264"/>
<protein>
    <submittedName>
        <fullName evidence="1">Uncharacterized protein</fullName>
    </submittedName>
</protein>
<organism evidence="1 2">
    <name type="scientific">Phytohabitans flavus</name>
    <dbReference type="NCBI Taxonomy" id="1076124"/>
    <lineage>
        <taxon>Bacteria</taxon>
        <taxon>Bacillati</taxon>
        <taxon>Actinomycetota</taxon>
        <taxon>Actinomycetes</taxon>
        <taxon>Micromonosporales</taxon>
        <taxon>Micromonosporaceae</taxon>
    </lineage>
</organism>
<gene>
    <name evidence="1" type="ORF">Pflav_065850</name>
</gene>
<proteinExistence type="predicted"/>
<evidence type="ECO:0000313" key="1">
    <source>
        <dbReference type="EMBL" id="BCB80175.1"/>
    </source>
</evidence>
<accession>A0A6F8Y264</accession>
<dbReference type="KEGG" id="pfla:Pflav_065850"/>
<dbReference type="Proteomes" id="UP000502508">
    <property type="component" value="Chromosome"/>
</dbReference>
<reference evidence="1 2" key="1">
    <citation type="submission" date="2020-03" db="EMBL/GenBank/DDBJ databases">
        <title>Whole genome shotgun sequence of Phytohabitans flavus NBRC 107702.</title>
        <authorList>
            <person name="Komaki H."/>
            <person name="Tamura T."/>
        </authorList>
    </citation>
    <scope>NUCLEOTIDE SEQUENCE [LARGE SCALE GENOMIC DNA]</scope>
    <source>
        <strain evidence="1 2">NBRC 107702</strain>
    </source>
</reference>